<proteinExistence type="predicted"/>
<protein>
    <submittedName>
        <fullName evidence="1">Ebe1</fullName>
    </submittedName>
</protein>
<accession>A0A0A9FWP0</accession>
<dbReference type="AlphaFoldDB" id="A0A0A9FWP0"/>
<sequence length="75" mass="9257">MGSVWSLHIMTLYIYSHVPLKQYINSRYPICMFYYKEFIFYKENLIIKKEFIVVDKDETTLLIITLYNYLYVILR</sequence>
<reference evidence="1" key="1">
    <citation type="submission" date="2014-09" db="EMBL/GenBank/DDBJ databases">
        <authorList>
            <person name="Magalhaes I.L.F."/>
            <person name="Oliveira U."/>
            <person name="Santos F.R."/>
            <person name="Vidigal T.H.D.A."/>
            <person name="Brescovit A.D."/>
            <person name="Santos A.J."/>
        </authorList>
    </citation>
    <scope>NUCLEOTIDE SEQUENCE</scope>
    <source>
        <tissue evidence="1">Shoot tissue taken approximately 20 cm above the soil surface</tissue>
    </source>
</reference>
<dbReference type="EMBL" id="GBRH01180631">
    <property type="protein sequence ID" value="JAE17265.1"/>
    <property type="molecule type" value="Transcribed_RNA"/>
</dbReference>
<reference evidence="1" key="2">
    <citation type="journal article" date="2015" name="Data Brief">
        <title>Shoot transcriptome of the giant reed, Arundo donax.</title>
        <authorList>
            <person name="Barrero R.A."/>
            <person name="Guerrero F.D."/>
            <person name="Moolhuijzen P."/>
            <person name="Goolsby J.A."/>
            <person name="Tidwell J."/>
            <person name="Bellgard S.E."/>
            <person name="Bellgard M.I."/>
        </authorList>
    </citation>
    <scope>NUCLEOTIDE SEQUENCE</scope>
    <source>
        <tissue evidence="1">Shoot tissue taken approximately 20 cm above the soil surface</tissue>
    </source>
</reference>
<organism evidence="1">
    <name type="scientific">Arundo donax</name>
    <name type="common">Giant reed</name>
    <name type="synonym">Donax arundinaceus</name>
    <dbReference type="NCBI Taxonomy" id="35708"/>
    <lineage>
        <taxon>Eukaryota</taxon>
        <taxon>Viridiplantae</taxon>
        <taxon>Streptophyta</taxon>
        <taxon>Embryophyta</taxon>
        <taxon>Tracheophyta</taxon>
        <taxon>Spermatophyta</taxon>
        <taxon>Magnoliopsida</taxon>
        <taxon>Liliopsida</taxon>
        <taxon>Poales</taxon>
        <taxon>Poaceae</taxon>
        <taxon>PACMAD clade</taxon>
        <taxon>Arundinoideae</taxon>
        <taxon>Arundineae</taxon>
        <taxon>Arundo</taxon>
    </lineage>
</organism>
<evidence type="ECO:0000313" key="1">
    <source>
        <dbReference type="EMBL" id="JAE17265.1"/>
    </source>
</evidence>
<name>A0A0A9FWP0_ARUDO</name>